<dbReference type="OrthoDB" id="66829at2"/>
<gene>
    <name evidence="2" type="ORF">SAE01_40430</name>
</gene>
<dbReference type="InterPro" id="IPR029068">
    <property type="entry name" value="Glyas_Bleomycin-R_OHBP_Dase"/>
</dbReference>
<organism evidence="2 3">
    <name type="scientific">Segetibacter aerophilus</name>
    <dbReference type="NCBI Taxonomy" id="670293"/>
    <lineage>
        <taxon>Bacteria</taxon>
        <taxon>Pseudomonadati</taxon>
        <taxon>Bacteroidota</taxon>
        <taxon>Chitinophagia</taxon>
        <taxon>Chitinophagales</taxon>
        <taxon>Chitinophagaceae</taxon>
        <taxon>Segetibacter</taxon>
    </lineage>
</organism>
<comment type="caution">
    <text evidence="2">The sequence shown here is derived from an EMBL/GenBank/DDBJ whole genome shotgun (WGS) entry which is preliminary data.</text>
</comment>
<dbReference type="Pfam" id="PF00903">
    <property type="entry name" value="Glyoxalase"/>
    <property type="match status" value="1"/>
</dbReference>
<accession>A0A512BIA1</accession>
<dbReference type="RefSeq" id="WP_147205651.1">
    <property type="nucleotide sequence ID" value="NZ_BJYT01000024.1"/>
</dbReference>
<dbReference type="InterPro" id="IPR037523">
    <property type="entry name" value="VOC_core"/>
</dbReference>
<feature type="domain" description="VOC" evidence="1">
    <location>
        <begin position="13"/>
        <end position="129"/>
    </location>
</feature>
<evidence type="ECO:0000259" key="1">
    <source>
        <dbReference type="PROSITE" id="PS51819"/>
    </source>
</evidence>
<evidence type="ECO:0000313" key="2">
    <source>
        <dbReference type="EMBL" id="GEO11547.1"/>
    </source>
</evidence>
<dbReference type="Gene3D" id="3.10.180.10">
    <property type="entry name" value="2,3-Dihydroxybiphenyl 1,2-Dioxygenase, domain 1"/>
    <property type="match status" value="1"/>
</dbReference>
<protein>
    <recommendedName>
        <fullName evidence="1">VOC domain-containing protein</fullName>
    </recommendedName>
</protein>
<dbReference type="PROSITE" id="PS51819">
    <property type="entry name" value="VOC"/>
    <property type="match status" value="1"/>
</dbReference>
<reference evidence="2 3" key="1">
    <citation type="submission" date="2019-07" db="EMBL/GenBank/DDBJ databases">
        <title>Whole genome shotgun sequence of Segetibacter aerophilus NBRC 106135.</title>
        <authorList>
            <person name="Hosoyama A."/>
            <person name="Uohara A."/>
            <person name="Ohji S."/>
            <person name="Ichikawa N."/>
        </authorList>
    </citation>
    <scope>NUCLEOTIDE SEQUENCE [LARGE SCALE GENOMIC DNA]</scope>
    <source>
        <strain evidence="2 3">NBRC 106135</strain>
    </source>
</reference>
<sequence length="133" mass="15735">METLEIVAKPKKFLKPLPHLPVKNLRLTLDYYRNKLGFADEWTLGDTDGGTRGDDLRLLFAQDKRFTDDINNKNHHLPLIWFVDNIDALYVEFKKRQVELADDLRPHPYELREFAFIDINGYYIRIAENQGEE</sequence>
<name>A0A512BIA1_9BACT</name>
<keyword evidence="3" id="KW-1185">Reference proteome</keyword>
<dbReference type="EMBL" id="BJYT01000024">
    <property type="protein sequence ID" value="GEO11547.1"/>
    <property type="molecule type" value="Genomic_DNA"/>
</dbReference>
<dbReference type="Proteomes" id="UP000321513">
    <property type="component" value="Unassembled WGS sequence"/>
</dbReference>
<dbReference type="SUPFAM" id="SSF54593">
    <property type="entry name" value="Glyoxalase/Bleomycin resistance protein/Dihydroxybiphenyl dioxygenase"/>
    <property type="match status" value="1"/>
</dbReference>
<dbReference type="InterPro" id="IPR004360">
    <property type="entry name" value="Glyas_Fos-R_dOase_dom"/>
</dbReference>
<proteinExistence type="predicted"/>
<evidence type="ECO:0000313" key="3">
    <source>
        <dbReference type="Proteomes" id="UP000321513"/>
    </source>
</evidence>
<dbReference type="AlphaFoldDB" id="A0A512BIA1"/>